<dbReference type="GO" id="GO:0004061">
    <property type="term" value="F:arylformamidase activity"/>
    <property type="evidence" value="ECO:0007669"/>
    <property type="project" value="InterPro"/>
</dbReference>
<dbReference type="SUPFAM" id="SSF102198">
    <property type="entry name" value="Putative cyclase"/>
    <property type="match status" value="1"/>
</dbReference>
<dbReference type="Gene3D" id="3.50.30.50">
    <property type="entry name" value="Putative cyclase"/>
    <property type="match status" value="1"/>
</dbReference>
<dbReference type="RefSeq" id="WP_212938709.1">
    <property type="nucleotide sequence ID" value="NZ_BORR01000003.1"/>
</dbReference>
<proteinExistence type="predicted"/>
<dbReference type="Proteomes" id="UP000681162">
    <property type="component" value="Unassembled WGS sequence"/>
</dbReference>
<gene>
    <name evidence="1" type="ORF">J41TS12_12360</name>
</gene>
<evidence type="ECO:0000313" key="1">
    <source>
        <dbReference type="EMBL" id="GIO36375.1"/>
    </source>
</evidence>
<organism evidence="1 2">
    <name type="scientific">Paenibacillus antibioticophila</name>
    <dbReference type="NCBI Taxonomy" id="1274374"/>
    <lineage>
        <taxon>Bacteria</taxon>
        <taxon>Bacillati</taxon>
        <taxon>Bacillota</taxon>
        <taxon>Bacilli</taxon>
        <taxon>Bacillales</taxon>
        <taxon>Paenibacillaceae</taxon>
        <taxon>Paenibacillus</taxon>
    </lineage>
</organism>
<comment type="caution">
    <text evidence="1">The sequence shown here is derived from an EMBL/GenBank/DDBJ whole genome shotgun (WGS) entry which is preliminary data.</text>
</comment>
<name>A0A919XT11_9BACL</name>
<evidence type="ECO:0000313" key="2">
    <source>
        <dbReference type="Proteomes" id="UP000681162"/>
    </source>
</evidence>
<keyword evidence="2" id="KW-1185">Reference proteome</keyword>
<dbReference type="GO" id="GO:0019441">
    <property type="term" value="P:L-tryptophan catabolic process to kynurenine"/>
    <property type="evidence" value="ECO:0007669"/>
    <property type="project" value="InterPro"/>
</dbReference>
<dbReference type="PANTHER" id="PTHR31118">
    <property type="entry name" value="CYCLASE-LIKE PROTEIN 2"/>
    <property type="match status" value="1"/>
</dbReference>
<dbReference type="PANTHER" id="PTHR31118:SF12">
    <property type="entry name" value="CYCLASE-LIKE PROTEIN 2"/>
    <property type="match status" value="1"/>
</dbReference>
<dbReference type="Pfam" id="PF04199">
    <property type="entry name" value="Cyclase"/>
    <property type="match status" value="1"/>
</dbReference>
<reference evidence="1 2" key="1">
    <citation type="submission" date="2021-03" db="EMBL/GenBank/DDBJ databases">
        <title>Antimicrobial resistance genes in bacteria isolated from Japanese honey, and their potential for conferring macrolide and lincosamide resistance in the American foulbrood pathogen Paenibacillus larvae.</title>
        <authorList>
            <person name="Okamoto M."/>
            <person name="Kumagai M."/>
            <person name="Kanamori H."/>
            <person name="Takamatsu D."/>
        </authorList>
    </citation>
    <scope>NUCLEOTIDE SEQUENCE [LARGE SCALE GENOMIC DNA]</scope>
    <source>
        <strain evidence="1 2">J41TS12</strain>
    </source>
</reference>
<dbReference type="InterPro" id="IPR037175">
    <property type="entry name" value="KFase_sf"/>
</dbReference>
<sequence>MKWIDLTHIMRKRLPVYPGDSEMELVQTNELAKDGYCNHQLTVNMHTGTHIDGPMHLIPSDRYISDFPLDTFIGKGTLIHAAGMSQIDYKEEYEDFIQEGTILILYTGHSSYFGEDNYFSEHPTLTKAFAELLVRKKIKLIGMDTPSPDKHPFEIHKYLFENQVLIAENLTNLDRLLSAKSFEIIALPLFIHADSSIARIIARVEE</sequence>
<dbReference type="AlphaFoldDB" id="A0A919XT11"/>
<dbReference type="EMBL" id="BORR01000003">
    <property type="protein sequence ID" value="GIO36375.1"/>
    <property type="molecule type" value="Genomic_DNA"/>
</dbReference>
<dbReference type="InterPro" id="IPR007325">
    <property type="entry name" value="KFase/CYL"/>
</dbReference>
<accession>A0A919XT11</accession>
<protein>
    <submittedName>
        <fullName evidence="1">Cyclase</fullName>
    </submittedName>
</protein>